<gene>
    <name evidence="3" type="ORF">Ga0074812_112144</name>
</gene>
<protein>
    <submittedName>
        <fullName evidence="3">NAD(P)-dependent dehydrogenase, short-chain alcohol dehydrogenase family</fullName>
    </submittedName>
</protein>
<dbReference type="Gene3D" id="3.40.50.720">
    <property type="entry name" value="NAD(P)-binding Rossmann-like Domain"/>
    <property type="match status" value="1"/>
</dbReference>
<dbReference type="PANTHER" id="PTHR43008">
    <property type="entry name" value="BENZIL REDUCTASE"/>
    <property type="match status" value="1"/>
</dbReference>
<dbReference type="CDD" id="cd05233">
    <property type="entry name" value="SDR_c"/>
    <property type="match status" value="1"/>
</dbReference>
<dbReference type="PRINTS" id="PR00081">
    <property type="entry name" value="GDHRDH"/>
</dbReference>
<keyword evidence="2" id="KW-0560">Oxidoreductase</keyword>
<accession>A0A0S4QRL8</accession>
<organism evidence="3 4">
    <name type="scientific">Parafrankia irregularis</name>
    <dbReference type="NCBI Taxonomy" id="795642"/>
    <lineage>
        <taxon>Bacteria</taxon>
        <taxon>Bacillati</taxon>
        <taxon>Actinomycetota</taxon>
        <taxon>Actinomycetes</taxon>
        <taxon>Frankiales</taxon>
        <taxon>Frankiaceae</taxon>
        <taxon>Parafrankia</taxon>
    </lineage>
</organism>
<keyword evidence="4" id="KW-1185">Reference proteome</keyword>
<reference evidence="4" key="1">
    <citation type="submission" date="2015-11" db="EMBL/GenBank/DDBJ databases">
        <authorList>
            <person name="Varghese N."/>
        </authorList>
    </citation>
    <scope>NUCLEOTIDE SEQUENCE [LARGE SCALE GENOMIC DNA]</scope>
    <source>
        <strain evidence="4">DSM 45899</strain>
    </source>
</reference>
<dbReference type="Proteomes" id="UP000198802">
    <property type="component" value="Unassembled WGS sequence"/>
</dbReference>
<evidence type="ECO:0000256" key="2">
    <source>
        <dbReference type="ARBA" id="ARBA00023002"/>
    </source>
</evidence>
<evidence type="ECO:0000256" key="1">
    <source>
        <dbReference type="ARBA" id="ARBA00006484"/>
    </source>
</evidence>
<dbReference type="PANTHER" id="PTHR43008:SF7">
    <property type="entry name" value="SHORT CHAIN DEHYDROGENASE_REDUCTASE (AFU_ORTHOLOGUE AFUA_2G00830)"/>
    <property type="match status" value="1"/>
</dbReference>
<sequence length="281" mass="29589">MNLTTELAGKVAVVTGGGAGLGAALARVFAQQGAAVATLDIDGAAAERTAKTITEELGVPTSSARVDVGDGESLAAAAWHVQETLGGCDVLCANVGVQQFGAIDRLTDQDWEWVLNVNVLGTIRTVREFLPLIRERAGWRRIVLTASSSVLTPAVRMGAYQTSKFAVTGFGETLREELAPEGIGVTLLFPGGMATGHLESSVQARPAALGTTSVDMDDLTAMLAHRPVGEADVVTPEHAIRNLLTDLNSDEPYSVTHGSFRPFYVARRDAMDAALNRMEAS</sequence>
<proteinExistence type="inferred from homology"/>
<dbReference type="SUPFAM" id="SSF51735">
    <property type="entry name" value="NAD(P)-binding Rossmann-fold domains"/>
    <property type="match status" value="1"/>
</dbReference>
<name>A0A0S4QRL8_9ACTN</name>
<dbReference type="InterPro" id="IPR002347">
    <property type="entry name" value="SDR_fam"/>
</dbReference>
<dbReference type="AlphaFoldDB" id="A0A0S4QRL8"/>
<dbReference type="Pfam" id="PF00106">
    <property type="entry name" value="adh_short"/>
    <property type="match status" value="1"/>
</dbReference>
<evidence type="ECO:0000313" key="4">
    <source>
        <dbReference type="Proteomes" id="UP000198802"/>
    </source>
</evidence>
<dbReference type="RefSeq" id="WP_091278958.1">
    <property type="nucleotide sequence ID" value="NZ_FAOZ01000012.1"/>
</dbReference>
<dbReference type="InterPro" id="IPR036291">
    <property type="entry name" value="NAD(P)-bd_dom_sf"/>
</dbReference>
<dbReference type="EMBL" id="FAOZ01000012">
    <property type="protein sequence ID" value="CUU57484.1"/>
    <property type="molecule type" value="Genomic_DNA"/>
</dbReference>
<comment type="similarity">
    <text evidence="1">Belongs to the short-chain dehydrogenases/reductases (SDR) family.</text>
</comment>
<evidence type="ECO:0000313" key="3">
    <source>
        <dbReference type="EMBL" id="CUU57484.1"/>
    </source>
</evidence>
<dbReference type="GO" id="GO:0050664">
    <property type="term" value="F:oxidoreductase activity, acting on NAD(P)H, oxygen as acceptor"/>
    <property type="evidence" value="ECO:0007669"/>
    <property type="project" value="TreeGrafter"/>
</dbReference>